<feature type="region of interest" description="Disordered" evidence="1">
    <location>
        <begin position="1071"/>
        <end position="1118"/>
    </location>
</feature>
<dbReference type="Pfam" id="PF00595">
    <property type="entry name" value="PDZ"/>
    <property type="match status" value="1"/>
</dbReference>
<organism evidence="5 6">
    <name type="scientific">Anopheles merus</name>
    <name type="common">Mosquito</name>
    <dbReference type="NCBI Taxonomy" id="30066"/>
    <lineage>
        <taxon>Eukaryota</taxon>
        <taxon>Metazoa</taxon>
        <taxon>Ecdysozoa</taxon>
        <taxon>Arthropoda</taxon>
        <taxon>Hexapoda</taxon>
        <taxon>Insecta</taxon>
        <taxon>Pterygota</taxon>
        <taxon>Neoptera</taxon>
        <taxon>Endopterygota</taxon>
        <taxon>Diptera</taxon>
        <taxon>Nematocera</taxon>
        <taxon>Culicoidea</taxon>
        <taxon>Culicidae</taxon>
        <taxon>Anophelinae</taxon>
        <taxon>Anopheles</taxon>
    </lineage>
</organism>
<dbReference type="SUPFAM" id="SSF50156">
    <property type="entry name" value="PDZ domain-like"/>
    <property type="match status" value="1"/>
</dbReference>
<dbReference type="Pfam" id="PF00373">
    <property type="entry name" value="FERM_M"/>
    <property type="match status" value="1"/>
</dbReference>
<keyword evidence="6" id="KW-1185">Reference proteome</keyword>
<feature type="compositionally biased region" description="Basic and acidic residues" evidence="1">
    <location>
        <begin position="1490"/>
        <end position="1499"/>
    </location>
</feature>
<feature type="region of interest" description="Disordered" evidence="1">
    <location>
        <begin position="849"/>
        <end position="885"/>
    </location>
</feature>
<feature type="region of interest" description="Disordered" evidence="1">
    <location>
        <begin position="1131"/>
        <end position="1151"/>
    </location>
</feature>
<dbReference type="InterPro" id="IPR035963">
    <property type="entry name" value="FERM_2"/>
</dbReference>
<dbReference type="InterPro" id="IPR019748">
    <property type="entry name" value="FERM_central"/>
</dbReference>
<dbReference type="Gene3D" id="1.20.80.10">
    <property type="match status" value="1"/>
</dbReference>
<dbReference type="InterPro" id="IPR036020">
    <property type="entry name" value="WW_dom_sf"/>
</dbReference>
<dbReference type="Gene3D" id="2.20.70.10">
    <property type="match status" value="1"/>
</dbReference>
<dbReference type="EnsemblMetazoa" id="AMEM007708-RA">
    <property type="protein sequence ID" value="AMEM007708-PA"/>
    <property type="gene ID" value="AMEM007708"/>
</dbReference>
<protein>
    <recommendedName>
        <fullName evidence="7">FERM and PDZ domain-containing protein 4</fullName>
    </recommendedName>
</protein>
<dbReference type="PANTHER" id="PTHR46221">
    <property type="entry name" value="FERM AND PDZ DOMAIN-CONTAINING PROTEIN FAMILY MEMBER"/>
    <property type="match status" value="1"/>
</dbReference>
<dbReference type="STRING" id="30066.A0A182V2D4"/>
<dbReference type="PANTHER" id="PTHR46221:SF3">
    <property type="entry name" value="FERM AND PDZ DOMAIN-CONTAINING PROTEIN 4"/>
    <property type="match status" value="1"/>
</dbReference>
<feature type="domain" description="WW" evidence="2">
    <location>
        <begin position="84"/>
        <end position="117"/>
    </location>
</feature>
<dbReference type="VEuPathDB" id="VectorBase:AMEM21_008756"/>
<dbReference type="GO" id="GO:0071944">
    <property type="term" value="C:cell periphery"/>
    <property type="evidence" value="ECO:0007669"/>
    <property type="project" value="UniProtKB-ARBA"/>
</dbReference>
<dbReference type="PROSITE" id="PS01159">
    <property type="entry name" value="WW_DOMAIN_1"/>
    <property type="match status" value="1"/>
</dbReference>
<dbReference type="SUPFAM" id="SSF47031">
    <property type="entry name" value="Second domain of FERM"/>
    <property type="match status" value="1"/>
</dbReference>
<proteinExistence type="predicted"/>
<feature type="compositionally biased region" description="Low complexity" evidence="1">
    <location>
        <begin position="634"/>
        <end position="643"/>
    </location>
</feature>
<feature type="compositionally biased region" description="Polar residues" evidence="1">
    <location>
        <begin position="760"/>
        <end position="771"/>
    </location>
</feature>
<dbReference type="Gene3D" id="2.30.42.10">
    <property type="match status" value="1"/>
</dbReference>
<dbReference type="InterPro" id="IPR019749">
    <property type="entry name" value="Band_41_domain"/>
</dbReference>
<dbReference type="InterPro" id="IPR029071">
    <property type="entry name" value="Ubiquitin-like_domsf"/>
</dbReference>
<dbReference type="SMART" id="SM00456">
    <property type="entry name" value="WW"/>
    <property type="match status" value="1"/>
</dbReference>
<evidence type="ECO:0000256" key="1">
    <source>
        <dbReference type="SAM" id="MobiDB-lite"/>
    </source>
</evidence>
<feature type="region of interest" description="Disordered" evidence="1">
    <location>
        <begin position="633"/>
        <end position="660"/>
    </location>
</feature>
<feature type="compositionally biased region" description="Low complexity" evidence="1">
    <location>
        <begin position="850"/>
        <end position="861"/>
    </location>
</feature>
<feature type="compositionally biased region" description="Polar residues" evidence="1">
    <location>
        <begin position="651"/>
        <end position="660"/>
    </location>
</feature>
<dbReference type="InterPro" id="IPR014352">
    <property type="entry name" value="FERM/acyl-CoA-bd_prot_sf"/>
</dbReference>
<feature type="region of interest" description="Disordered" evidence="1">
    <location>
        <begin position="986"/>
        <end position="1037"/>
    </location>
</feature>
<evidence type="ECO:0008006" key="7">
    <source>
        <dbReference type="Google" id="ProtNLM"/>
    </source>
</evidence>
<dbReference type="CDD" id="cd17088">
    <property type="entry name" value="FERM_F1_FRMPD1_like"/>
    <property type="match status" value="1"/>
</dbReference>
<feature type="compositionally biased region" description="Low complexity" evidence="1">
    <location>
        <begin position="872"/>
        <end position="881"/>
    </location>
</feature>
<feature type="compositionally biased region" description="Low complexity" evidence="1">
    <location>
        <begin position="1323"/>
        <end position="1345"/>
    </location>
</feature>
<dbReference type="PROSITE" id="PS50106">
    <property type="entry name" value="PDZ"/>
    <property type="match status" value="1"/>
</dbReference>
<dbReference type="GO" id="GO:0030182">
    <property type="term" value="P:neuron differentiation"/>
    <property type="evidence" value="ECO:0007669"/>
    <property type="project" value="UniProtKB-ARBA"/>
</dbReference>
<dbReference type="InterPro" id="IPR001202">
    <property type="entry name" value="WW_dom"/>
</dbReference>
<dbReference type="InterPro" id="IPR036034">
    <property type="entry name" value="PDZ_sf"/>
</dbReference>
<dbReference type="Pfam" id="PF00397">
    <property type="entry name" value="WW"/>
    <property type="match status" value="1"/>
</dbReference>
<feature type="compositionally biased region" description="Polar residues" evidence="1">
    <location>
        <begin position="862"/>
        <end position="871"/>
    </location>
</feature>
<dbReference type="PROSITE" id="PS50057">
    <property type="entry name" value="FERM_3"/>
    <property type="match status" value="1"/>
</dbReference>
<evidence type="ECO:0000259" key="2">
    <source>
        <dbReference type="PROSITE" id="PS50020"/>
    </source>
</evidence>
<sequence>MAYVLALTHLPDLRQQVEWQQGAQISSFKEPELIQLPSVNDVTDFLEGEKDAALMCPGTAATIKRHITRTAGWLPPIENWVQTNDLPYGWEKAIDQKGQPYYINHLNKTTTYEEPIRHHGNDVPPEPRVVVLQRSPTLGFGFVAGSEKPVIVRFVTEGGPSVNKLEPGDQILAVNGEDVKDAPRDHVIQLVRNCETSVTLLVCQPQLYNAVGRKSTLLSAGKKAKLKSRPIRVRFAESVCVNGAPLFPPSAFSLGDLCVPPMANVLKVFLENGQTKSFKYDSTTTVQNVVTSLRDKLCLTAGEHFSLVVEHVKSLKRNKLTLLDPQETVARIAARPGAHKLRCLFRVTFVPVSAAALAQKDLNALDYLFLQCCNDVTQERFAPELQPEVALRLAALHMHQHALANNISPAKLTVKTVEREFGLDRFVPASLIEGMKRKELRRLLGHFLKLNSQMTGSSTKMLTQLQAKIHYLDIISGLPSYGAKCFSTNQRDGVERVLLVSPRFGLSQIAGVRNTVPQPICNLEELIRVVVTRDDDVSNTVTVFISPDRVIHFAMEDRDASEFAIVLAGYYRLMAGKELPLEQERDTQIEDIAPPYLSQHTVVSNGWSYLPTEKPTHSIAFLMPPPYHSTGFRSATGSISSSSRSDECDRNANSARISNKNTRPSLQEYDFEANGKDTMRLSKDGTVAPGGKIGGIPMAVSEARNEEVLRRVAEMQKMVESSERYLNEHGDYRHEFDVKPVGKLNFWRETSVDVDESDCESLNSSKQSSNEDGPGVLKHSDSLTLLTETINQGLDGIAKGLSSIYTAPFAELNGKLEGPVGSSAQNTPKTQRKVSGLSQILSDLQALGNDLSQSESDSESLYTPNSSPIHKTTQSSTSSLTMQHNAQQTLPLALHGATNSAGGANARNKTIRTSFGLHSPDSGNEGRDTSLKDYLRQLKEASTASELGSDGTDLAAKKLADLYGYELLGDESIIETDPDIIDLRSIPPPQTPDELDNLNVLSVPPTGFDDGTGANKAPPGRTTPASSSAAAATSTATTGDLEEFLKQVTIEPPTQKITPAVELTPEEILSYIIPPPPGLSDRTEPGPLHPPSDPTHHSPVGRRPNHTTPPKPNAAVSANNNINTLKNLNYEADHQPVPRPRTGSTNGGPSIPSTVANGAIASALLAKYAYDPTRFEVYYPPTEGPTNTTTTETAEYDLYSNSAAAVAASGAANEPKTANGTHGPKGMMNGDVGGGGSNGASNGHVIEYPTVDRKGPFSCCAKSKSKDKQNGDAEQEQQRAAATDTVPPLALPPKPCPHTTTSTNQPSPPQRPPKSAELQLRLGSPARSPPSTTTTTGGQYGAGRTNGNYYELGPADPPSLPPRFEQSPPPAVPLLATLPPKKPPLPPVPIKPCILRSPVPILKNSPHATTTNTTNTLNHVHQFHHHHQSSPPVPPLPHHHLQHHLHHPAGVVSLSANSSPVRTAGIGSPHLHRNPNCYREIERAFNHHAADDAQPDKGKSLPAPANPAAGHQRSHSDCPPVCLKNPPPDSRAQLTLLCSPQLSRKTSLPTSGASPALVGITFSNPGSPILSNRNGHVLNVDTLMAKTDVAMAGLLVKLDQVAAACSAAQTAGGGSAIDEDRFQQARDELTDQALHLVTASKHLVVSMSDANLTHLPEHLTACLSALRRITELAQDLTRTTSAPLQTRNIVLKIHDVASSFRELACVRVGPGGAGQLALNAECLANVLATLLRSLRVFSP</sequence>
<dbReference type="VEuPathDB" id="VectorBase:AMEM007708"/>
<dbReference type="SMART" id="SM00228">
    <property type="entry name" value="PDZ"/>
    <property type="match status" value="1"/>
</dbReference>
<dbReference type="SUPFAM" id="SSF51045">
    <property type="entry name" value="WW domain"/>
    <property type="match status" value="1"/>
</dbReference>
<feature type="region of interest" description="Disordered" evidence="1">
    <location>
        <begin position="1490"/>
        <end position="1518"/>
    </location>
</feature>
<evidence type="ECO:0000313" key="5">
    <source>
        <dbReference type="EnsemblMetazoa" id="AMEM007708-PA"/>
    </source>
</evidence>
<dbReference type="SMART" id="SM00295">
    <property type="entry name" value="B41"/>
    <property type="match status" value="1"/>
</dbReference>
<feature type="region of interest" description="Disordered" evidence="1">
    <location>
        <begin position="1211"/>
        <end position="1370"/>
    </location>
</feature>
<name>A0A182V2D4_ANOME</name>
<feature type="domain" description="FERM" evidence="3">
    <location>
        <begin position="264"/>
        <end position="578"/>
    </location>
</feature>
<reference evidence="5" key="1">
    <citation type="submission" date="2020-05" db="UniProtKB">
        <authorList>
            <consortium name="EnsemblMetazoa"/>
        </authorList>
    </citation>
    <scope>IDENTIFICATION</scope>
    <source>
        <strain evidence="5">MAF</strain>
    </source>
</reference>
<dbReference type="PROSITE" id="PS50020">
    <property type="entry name" value="WW_DOMAIN_2"/>
    <property type="match status" value="1"/>
</dbReference>
<feature type="compositionally biased region" description="Polar residues" evidence="1">
    <location>
        <begin position="1142"/>
        <end position="1151"/>
    </location>
</feature>
<dbReference type="InterPro" id="IPR000299">
    <property type="entry name" value="FERM_domain"/>
</dbReference>
<dbReference type="CDD" id="cd00201">
    <property type="entry name" value="WW"/>
    <property type="match status" value="1"/>
</dbReference>
<evidence type="ECO:0000259" key="3">
    <source>
        <dbReference type="PROSITE" id="PS50057"/>
    </source>
</evidence>
<dbReference type="Pfam" id="PF21989">
    <property type="entry name" value="RA_2"/>
    <property type="match status" value="1"/>
</dbReference>
<dbReference type="Proteomes" id="UP000075903">
    <property type="component" value="Unassembled WGS sequence"/>
</dbReference>
<dbReference type="CDD" id="cd14473">
    <property type="entry name" value="FERM_B-lobe"/>
    <property type="match status" value="1"/>
</dbReference>
<dbReference type="Gene3D" id="3.10.20.90">
    <property type="entry name" value="Phosphatidylinositol 3-kinase Catalytic Subunit, Chain A, domain 1"/>
    <property type="match status" value="1"/>
</dbReference>
<dbReference type="FunFam" id="1.20.80.10:FF:000027">
    <property type="entry name" value="Uncharacterized protein, isoform B"/>
    <property type="match status" value="1"/>
</dbReference>
<feature type="region of interest" description="Disordered" evidence="1">
    <location>
        <begin position="816"/>
        <end position="836"/>
    </location>
</feature>
<feature type="region of interest" description="Disordered" evidence="1">
    <location>
        <begin position="756"/>
        <end position="777"/>
    </location>
</feature>
<feature type="domain" description="PDZ" evidence="4">
    <location>
        <begin position="129"/>
        <end position="206"/>
    </location>
</feature>
<dbReference type="InterPro" id="IPR001478">
    <property type="entry name" value="PDZ"/>
</dbReference>
<feature type="compositionally biased region" description="Pro residues" evidence="1">
    <location>
        <begin position="1355"/>
        <end position="1370"/>
    </location>
</feature>
<feature type="compositionally biased region" description="Low complexity" evidence="1">
    <location>
        <begin position="1022"/>
        <end position="1037"/>
    </location>
</feature>
<evidence type="ECO:0000313" key="6">
    <source>
        <dbReference type="Proteomes" id="UP000075903"/>
    </source>
</evidence>
<dbReference type="CDD" id="cd06769">
    <property type="entry name" value="PDZ_FRMPD1_3_4-like"/>
    <property type="match status" value="1"/>
</dbReference>
<evidence type="ECO:0000259" key="4">
    <source>
        <dbReference type="PROSITE" id="PS50106"/>
    </source>
</evidence>
<dbReference type="SUPFAM" id="SSF54236">
    <property type="entry name" value="Ubiquitin-like"/>
    <property type="match status" value="1"/>
</dbReference>
<accession>A0A182V2D4</accession>
<dbReference type="GO" id="GO:0009887">
    <property type="term" value="P:animal organ morphogenesis"/>
    <property type="evidence" value="ECO:0007669"/>
    <property type="project" value="UniProtKB-ARBA"/>
</dbReference>
<dbReference type="FunFam" id="2.30.42.10:FF:000053">
    <property type="entry name" value="FERM and PDZ domain-containing protein 4"/>
    <property type="match status" value="1"/>
</dbReference>